<proteinExistence type="predicted"/>
<dbReference type="EMBL" id="FXTB01000001">
    <property type="protein sequence ID" value="SMO43897.1"/>
    <property type="molecule type" value="Genomic_DNA"/>
</dbReference>
<sequence>MIKLERGNIKLLIERPEKGYRGTRFDWTGKVVQLYWKNIPFCTSENYKGRKVNGGRGFFNEFGLTDPVGYDDCKVGAFFPKIGVGLLCKETPEPYDFSHTYRMKPIHFSEVVDNSAVLFHCLNKDFDSAFFLKKEFNICEDGFTIDYFLENVGQCEIKTSEYVHNFLAPGGKNISKHTRLRFNGKLCPIQYNKGLSANAVVLYNEHTVNWSRTPNEEFFYENIADPVKNSTNWTLINEHLGIGISETVNFNPTKINLWGRKHVVSPEVFKGIHLKPGESDTWQRTYSVFNVG</sequence>
<evidence type="ECO:0000313" key="1">
    <source>
        <dbReference type="EMBL" id="SMO43897.1"/>
    </source>
</evidence>
<gene>
    <name evidence="1" type="ORF">SAMN06265379_101817</name>
</gene>
<keyword evidence="2" id="KW-1185">Reference proteome</keyword>
<dbReference type="OrthoDB" id="5621785at2"/>
<evidence type="ECO:0000313" key="2">
    <source>
        <dbReference type="Proteomes" id="UP000319040"/>
    </source>
</evidence>
<accession>A0A521BA02</accession>
<evidence type="ECO:0008006" key="3">
    <source>
        <dbReference type="Google" id="ProtNLM"/>
    </source>
</evidence>
<dbReference type="Proteomes" id="UP000319040">
    <property type="component" value="Unassembled WGS sequence"/>
</dbReference>
<dbReference type="AlphaFoldDB" id="A0A521BA02"/>
<name>A0A521BA02_SACCC</name>
<organism evidence="1 2">
    <name type="scientific">Saccharicrinis carchari</name>
    <dbReference type="NCBI Taxonomy" id="1168039"/>
    <lineage>
        <taxon>Bacteria</taxon>
        <taxon>Pseudomonadati</taxon>
        <taxon>Bacteroidota</taxon>
        <taxon>Bacteroidia</taxon>
        <taxon>Marinilabiliales</taxon>
        <taxon>Marinilabiliaceae</taxon>
        <taxon>Saccharicrinis</taxon>
    </lineage>
</organism>
<reference evidence="1 2" key="1">
    <citation type="submission" date="2017-05" db="EMBL/GenBank/DDBJ databases">
        <authorList>
            <person name="Varghese N."/>
            <person name="Submissions S."/>
        </authorList>
    </citation>
    <scope>NUCLEOTIDE SEQUENCE [LARGE SCALE GENOMIC DNA]</scope>
    <source>
        <strain evidence="1 2">DSM 27040</strain>
    </source>
</reference>
<protein>
    <recommendedName>
        <fullName evidence="3">Aldose 1-epimerase</fullName>
    </recommendedName>
</protein>
<dbReference type="RefSeq" id="WP_142532148.1">
    <property type="nucleotide sequence ID" value="NZ_FXTB01000001.1"/>
</dbReference>